<dbReference type="Gene3D" id="3.40.50.150">
    <property type="entry name" value="Vaccinia Virus protein VP39"/>
    <property type="match status" value="1"/>
</dbReference>
<name>A0A8J3C7K1_9PSEU</name>
<dbReference type="RefSeq" id="WP_189053135.1">
    <property type="nucleotide sequence ID" value="NZ_BMMK01000001.1"/>
</dbReference>
<gene>
    <name evidence="2" type="ORF">GCM10012275_03900</name>
</gene>
<sequence>MSYRFSLADVAYLRSEAGRAASAAADRLPLTPASRLADVRAVRQEAGAEHAAAVLETAVLRRRAAVRLESAEGWLLTDAALQQATATPVARHRASRLVGRDVHDVTCSIGADLIVVAKVARRTIGSDMDEVRLAMARHNCAVAGVSPALVRADALHPVTRDAVVVADPARRDEAGRRQWRPRDLAPPLDDLVAAHPGRDVVVKCAPGLDMAAVPWADEIEVVSLGGQVREAALWTGGLATSGVRRRATVLGTDGPLWTITDAESDDCPVREPGEWLIDPDGAVVRAGLVRQYAARHGLGQLDPRIAYLTGDTPPPGVRAFRVLERGRYTEKALRQTLRRHDVGRLEILARGVDVDPDALRRRLRPSGVNEASVVLTRIGSAPMAFLCTSHRIPA</sequence>
<reference evidence="2" key="2">
    <citation type="submission" date="2020-09" db="EMBL/GenBank/DDBJ databases">
        <authorList>
            <person name="Sun Q."/>
            <person name="Zhou Y."/>
        </authorList>
    </citation>
    <scope>NUCLEOTIDE SEQUENCE</scope>
    <source>
        <strain evidence="2">CGMCC 4.5737</strain>
    </source>
</reference>
<feature type="domain" description="THUMP-like" evidence="1">
    <location>
        <begin position="317"/>
        <end position="388"/>
    </location>
</feature>
<proteinExistence type="predicted"/>
<evidence type="ECO:0000313" key="2">
    <source>
        <dbReference type="EMBL" id="GGM35850.1"/>
    </source>
</evidence>
<dbReference type="AlphaFoldDB" id="A0A8J3C7K1"/>
<dbReference type="Pfam" id="PF18096">
    <property type="entry name" value="Thump_like"/>
    <property type="match status" value="1"/>
</dbReference>
<dbReference type="Proteomes" id="UP000637578">
    <property type="component" value="Unassembled WGS sequence"/>
</dbReference>
<dbReference type="PANTHER" id="PTHR14741:SF32">
    <property type="entry name" value="TRIMETHYLGUANOSINE SYNTHASE"/>
    <property type="match status" value="1"/>
</dbReference>
<keyword evidence="3" id="KW-1185">Reference proteome</keyword>
<dbReference type="InterPro" id="IPR029063">
    <property type="entry name" value="SAM-dependent_MTases_sf"/>
</dbReference>
<accession>A0A8J3C7K1</accession>
<organism evidence="2 3">
    <name type="scientific">Longimycelium tulufanense</name>
    <dbReference type="NCBI Taxonomy" id="907463"/>
    <lineage>
        <taxon>Bacteria</taxon>
        <taxon>Bacillati</taxon>
        <taxon>Actinomycetota</taxon>
        <taxon>Actinomycetes</taxon>
        <taxon>Pseudonocardiales</taxon>
        <taxon>Pseudonocardiaceae</taxon>
        <taxon>Longimycelium</taxon>
    </lineage>
</organism>
<dbReference type="SUPFAM" id="SSF53335">
    <property type="entry name" value="S-adenosyl-L-methionine-dependent methyltransferases"/>
    <property type="match status" value="1"/>
</dbReference>
<comment type="caution">
    <text evidence="2">The sequence shown here is derived from an EMBL/GenBank/DDBJ whole genome shotgun (WGS) entry which is preliminary data.</text>
</comment>
<evidence type="ECO:0000259" key="1">
    <source>
        <dbReference type="Pfam" id="PF18096"/>
    </source>
</evidence>
<reference evidence="2" key="1">
    <citation type="journal article" date="2014" name="Int. J. Syst. Evol. Microbiol.">
        <title>Complete genome sequence of Corynebacterium casei LMG S-19264T (=DSM 44701T), isolated from a smear-ripened cheese.</title>
        <authorList>
            <consortium name="US DOE Joint Genome Institute (JGI-PGF)"/>
            <person name="Walter F."/>
            <person name="Albersmeier A."/>
            <person name="Kalinowski J."/>
            <person name="Ruckert C."/>
        </authorList>
    </citation>
    <scope>NUCLEOTIDE SEQUENCE</scope>
    <source>
        <strain evidence="2">CGMCC 4.5737</strain>
    </source>
</reference>
<evidence type="ECO:0000313" key="3">
    <source>
        <dbReference type="Proteomes" id="UP000637578"/>
    </source>
</evidence>
<dbReference type="InterPro" id="IPR041497">
    <property type="entry name" value="Thump-like"/>
</dbReference>
<protein>
    <recommendedName>
        <fullName evidence="1">THUMP-like domain-containing protein</fullName>
    </recommendedName>
</protein>
<dbReference type="EMBL" id="BMMK01000001">
    <property type="protein sequence ID" value="GGM35850.1"/>
    <property type="molecule type" value="Genomic_DNA"/>
</dbReference>
<dbReference type="PANTHER" id="PTHR14741">
    <property type="entry name" value="S-ADENOSYLMETHIONINE-DEPENDENT METHYLTRANSFERASE RELATED"/>
    <property type="match status" value="1"/>
</dbReference>